<sequence length="135" mass="14888">MKTFAALPLLALLAACATPHDRCVSTVTRDLRTVDALIAGSERTLARGYGVEEYQVSRPVWRQCGRYPDRIRDGRRIAGAPRMCWRDEVETRTRPVAVNLTDEAETLASLRAKRAQLAAEAKAGIAQCDASFPET</sequence>
<evidence type="ECO:0000313" key="3">
    <source>
        <dbReference type="Proteomes" id="UP000679284"/>
    </source>
</evidence>
<keyword evidence="1" id="KW-0732">Signal</keyword>
<proteinExistence type="predicted"/>
<dbReference type="PROSITE" id="PS51257">
    <property type="entry name" value="PROKAR_LIPOPROTEIN"/>
    <property type="match status" value="1"/>
</dbReference>
<dbReference type="KEGG" id="fap:GR316_00305"/>
<feature type="signal peptide" evidence="1">
    <location>
        <begin position="1"/>
        <end position="17"/>
    </location>
</feature>
<dbReference type="EMBL" id="CP047289">
    <property type="protein sequence ID" value="QUS34843.1"/>
    <property type="molecule type" value="Genomic_DNA"/>
</dbReference>
<keyword evidence="3" id="KW-1185">Reference proteome</keyword>
<reference evidence="2" key="1">
    <citation type="submission" date="2020-01" db="EMBL/GenBank/DDBJ databases">
        <authorList>
            <person name="Yang Y."/>
            <person name="Kwon Y.M."/>
        </authorList>
    </citation>
    <scope>NUCLEOTIDE SEQUENCE</scope>
    <source>
        <strain evidence="2">PG104</strain>
    </source>
</reference>
<accession>A0A8J8SJW9</accession>
<name>A0A8J8SJW9_9RHOB</name>
<evidence type="ECO:0008006" key="4">
    <source>
        <dbReference type="Google" id="ProtNLM"/>
    </source>
</evidence>
<evidence type="ECO:0000256" key="1">
    <source>
        <dbReference type="SAM" id="SignalP"/>
    </source>
</evidence>
<dbReference type="RefSeq" id="WP_211784093.1">
    <property type="nucleotide sequence ID" value="NZ_CP047289.1"/>
</dbReference>
<protein>
    <recommendedName>
        <fullName evidence="4">Excinuclease ABC subunit B</fullName>
    </recommendedName>
</protein>
<dbReference type="Proteomes" id="UP000679284">
    <property type="component" value="Chromosome"/>
</dbReference>
<dbReference type="AlphaFoldDB" id="A0A8J8SJW9"/>
<feature type="chain" id="PRO_5035271755" description="Excinuclease ABC subunit B" evidence="1">
    <location>
        <begin position="18"/>
        <end position="135"/>
    </location>
</feature>
<gene>
    <name evidence="2" type="ORF">GR316_00305</name>
</gene>
<organism evidence="2 3">
    <name type="scientific">Falsirhodobacter algicola</name>
    <dbReference type="NCBI Taxonomy" id="2692330"/>
    <lineage>
        <taxon>Bacteria</taxon>
        <taxon>Pseudomonadati</taxon>
        <taxon>Pseudomonadota</taxon>
        <taxon>Alphaproteobacteria</taxon>
        <taxon>Rhodobacterales</taxon>
        <taxon>Paracoccaceae</taxon>
        <taxon>Falsirhodobacter</taxon>
    </lineage>
</organism>
<evidence type="ECO:0000313" key="2">
    <source>
        <dbReference type="EMBL" id="QUS34843.1"/>
    </source>
</evidence>